<comment type="similarity">
    <text evidence="1 4">Belongs to the D-isomer specific 2-hydroxyacid dehydrogenase family.</text>
</comment>
<dbReference type="PROSITE" id="PS00670">
    <property type="entry name" value="D_2_HYDROXYACID_DH_2"/>
    <property type="match status" value="1"/>
</dbReference>
<dbReference type="PANTHER" id="PTHR10996:SF257">
    <property type="entry name" value="GLYOXYLATE REDUCTASE 1"/>
    <property type="match status" value="1"/>
</dbReference>
<evidence type="ECO:0000256" key="4">
    <source>
        <dbReference type="RuleBase" id="RU003719"/>
    </source>
</evidence>
<dbReference type="Pfam" id="PF00389">
    <property type="entry name" value="2-Hacid_dh"/>
    <property type="match status" value="1"/>
</dbReference>
<feature type="domain" description="D-isomer specific 2-hydroxyacid dehydrogenase NAD-binding" evidence="6">
    <location>
        <begin position="122"/>
        <end position="300"/>
    </location>
</feature>
<keyword evidence="8" id="KW-1185">Reference proteome</keyword>
<dbReference type="SUPFAM" id="SSF52283">
    <property type="entry name" value="Formate/glycerate dehydrogenase catalytic domain-like"/>
    <property type="match status" value="1"/>
</dbReference>
<dbReference type="OrthoDB" id="298012at2759"/>
<dbReference type="SUPFAM" id="SSF51735">
    <property type="entry name" value="NAD(P)-binding Rossmann-fold domains"/>
    <property type="match status" value="1"/>
</dbReference>
<evidence type="ECO:0000259" key="5">
    <source>
        <dbReference type="Pfam" id="PF00389"/>
    </source>
</evidence>
<dbReference type="PROSITE" id="PS00065">
    <property type="entry name" value="D_2_HYDROXYACID_DH_1"/>
    <property type="match status" value="1"/>
</dbReference>
<organism evidence="7 8">
    <name type="scientific">Entomortierella chlamydospora</name>
    <dbReference type="NCBI Taxonomy" id="101097"/>
    <lineage>
        <taxon>Eukaryota</taxon>
        <taxon>Fungi</taxon>
        <taxon>Fungi incertae sedis</taxon>
        <taxon>Mucoromycota</taxon>
        <taxon>Mortierellomycotina</taxon>
        <taxon>Mortierellomycetes</taxon>
        <taxon>Mortierellales</taxon>
        <taxon>Mortierellaceae</taxon>
        <taxon>Entomortierella</taxon>
    </lineage>
</organism>
<dbReference type="GO" id="GO:0051287">
    <property type="term" value="F:NAD binding"/>
    <property type="evidence" value="ECO:0007669"/>
    <property type="project" value="InterPro"/>
</dbReference>
<reference evidence="7" key="1">
    <citation type="journal article" date="2020" name="Fungal Divers.">
        <title>Resolving the Mortierellaceae phylogeny through synthesis of multi-gene phylogenetics and phylogenomics.</title>
        <authorList>
            <person name="Vandepol N."/>
            <person name="Liber J."/>
            <person name="Desiro A."/>
            <person name="Na H."/>
            <person name="Kennedy M."/>
            <person name="Barry K."/>
            <person name="Grigoriev I.V."/>
            <person name="Miller A.N."/>
            <person name="O'Donnell K."/>
            <person name="Stajich J.E."/>
            <person name="Bonito G."/>
        </authorList>
    </citation>
    <scope>NUCLEOTIDE SEQUENCE</scope>
    <source>
        <strain evidence="7">NRRL 2769</strain>
    </source>
</reference>
<name>A0A9P6MP65_9FUNG</name>
<dbReference type="GO" id="GO:0005829">
    <property type="term" value="C:cytosol"/>
    <property type="evidence" value="ECO:0007669"/>
    <property type="project" value="TreeGrafter"/>
</dbReference>
<dbReference type="CDD" id="cd12168">
    <property type="entry name" value="Mand_dh_like"/>
    <property type="match status" value="1"/>
</dbReference>
<dbReference type="InterPro" id="IPR036291">
    <property type="entry name" value="NAD(P)-bd_dom_sf"/>
</dbReference>
<dbReference type="InterPro" id="IPR029752">
    <property type="entry name" value="D-isomer_DH_CS1"/>
</dbReference>
<dbReference type="AlphaFoldDB" id="A0A9P6MP65"/>
<accession>A0A9P6MP65</accession>
<keyword evidence="2 4" id="KW-0560">Oxidoreductase</keyword>
<evidence type="ECO:0000256" key="3">
    <source>
        <dbReference type="ARBA" id="ARBA00023027"/>
    </source>
</evidence>
<dbReference type="GO" id="GO:0016618">
    <property type="term" value="F:hydroxypyruvate reductase [NAD(P)H] activity"/>
    <property type="evidence" value="ECO:0007669"/>
    <property type="project" value="TreeGrafter"/>
</dbReference>
<dbReference type="InterPro" id="IPR050223">
    <property type="entry name" value="D-isomer_2-hydroxyacid_DH"/>
</dbReference>
<evidence type="ECO:0008006" key="9">
    <source>
        <dbReference type="Google" id="ProtNLM"/>
    </source>
</evidence>
<evidence type="ECO:0000313" key="8">
    <source>
        <dbReference type="Proteomes" id="UP000703661"/>
    </source>
</evidence>
<dbReference type="FunFam" id="3.40.50.720:FF:000203">
    <property type="entry name" value="D-3-phosphoglycerate dehydrogenase (SerA)"/>
    <property type="match status" value="1"/>
</dbReference>
<dbReference type="Gene3D" id="3.40.50.720">
    <property type="entry name" value="NAD(P)-binding Rossmann-like Domain"/>
    <property type="match status" value="2"/>
</dbReference>
<feature type="domain" description="D-isomer specific 2-hydroxyacid dehydrogenase catalytic" evidence="5">
    <location>
        <begin position="61"/>
        <end position="332"/>
    </location>
</feature>
<proteinExistence type="inferred from homology"/>
<dbReference type="Pfam" id="PF02826">
    <property type="entry name" value="2-Hacid_dh_C"/>
    <property type="match status" value="1"/>
</dbReference>
<dbReference type="InterPro" id="IPR029753">
    <property type="entry name" value="D-isomer_DH_CS"/>
</dbReference>
<dbReference type="Proteomes" id="UP000703661">
    <property type="component" value="Unassembled WGS sequence"/>
</dbReference>
<dbReference type="InterPro" id="IPR006140">
    <property type="entry name" value="D-isomer_DH_NAD-bd"/>
</dbReference>
<evidence type="ECO:0000313" key="7">
    <source>
        <dbReference type="EMBL" id="KAG0008904.1"/>
    </source>
</evidence>
<keyword evidence="3" id="KW-0520">NAD</keyword>
<evidence type="ECO:0000256" key="2">
    <source>
        <dbReference type="ARBA" id="ARBA00023002"/>
    </source>
</evidence>
<comment type="caution">
    <text evidence="7">The sequence shown here is derived from an EMBL/GenBank/DDBJ whole genome shotgun (WGS) entry which is preliminary data.</text>
</comment>
<dbReference type="PROSITE" id="PS00671">
    <property type="entry name" value="D_2_HYDROXYACID_DH_3"/>
    <property type="match status" value="1"/>
</dbReference>
<dbReference type="GO" id="GO:0030267">
    <property type="term" value="F:glyoxylate reductase (NADPH) activity"/>
    <property type="evidence" value="ECO:0007669"/>
    <property type="project" value="TreeGrafter"/>
</dbReference>
<dbReference type="PANTHER" id="PTHR10996">
    <property type="entry name" value="2-HYDROXYACID DEHYDROGENASE-RELATED"/>
    <property type="match status" value="1"/>
</dbReference>
<evidence type="ECO:0000256" key="1">
    <source>
        <dbReference type="ARBA" id="ARBA00005854"/>
    </source>
</evidence>
<protein>
    <recommendedName>
        <fullName evidence="9">Glyoxylate reductase</fullName>
    </recommendedName>
</protein>
<dbReference type="EMBL" id="JAAAID010001749">
    <property type="protein sequence ID" value="KAG0008904.1"/>
    <property type="molecule type" value="Genomic_DNA"/>
</dbReference>
<sequence length="335" mass="36731">MTKENIFVLGTVRLAKAQEAALAEKYNIHYSAPTREKVLKQLQDAKSDGIVFKALYRGFASHYTYGRADKLLLDQFPEGLKIIASVGAGYDFVDVNVATRNKQLVTNTPGVVDGASADATVLLMLSTLRHQYEIEYAMRNQLGTSPRMGRDPAGLTIGIVGMGGIGRAVAKRVLAMGMKVIYHNRRPVSETLISQEPHLKETTYISTLDELLETSDVVSIHVPLSPETHHLFGEKQFAKMKKGSYVINTSRGPVVDEEALVNALESGHIAGAGLDVFENEPKVHPALLKNMNVALMPHLATFTQETITNMEALAMKNIDHYLYSGTPLTPVNDVN</sequence>
<gene>
    <name evidence="7" type="ORF">BGZ80_002922</name>
</gene>
<dbReference type="InterPro" id="IPR006139">
    <property type="entry name" value="D-isomer_2_OHA_DH_cat_dom"/>
</dbReference>
<evidence type="ECO:0000259" key="6">
    <source>
        <dbReference type="Pfam" id="PF02826"/>
    </source>
</evidence>